<name>A0A1G8ERT3_9BACI</name>
<dbReference type="InterPro" id="IPR029001">
    <property type="entry name" value="ITPase-like_fam"/>
</dbReference>
<dbReference type="EC" id="3.6.1.73" evidence="9"/>
<evidence type="ECO:0000256" key="11">
    <source>
        <dbReference type="ARBA" id="ARBA00048781"/>
    </source>
</evidence>
<keyword evidence="7" id="KW-0546">Nucleotide metabolism</keyword>
<protein>
    <recommendedName>
        <fullName evidence="9">inosine/xanthosine triphosphatase</fullName>
        <ecNumber evidence="9">3.6.1.73</ecNumber>
    </recommendedName>
</protein>
<keyword evidence="3" id="KW-0479">Metal-binding</keyword>
<evidence type="ECO:0000256" key="8">
    <source>
        <dbReference type="ARBA" id="ARBA00023211"/>
    </source>
</evidence>
<evidence type="ECO:0000256" key="9">
    <source>
        <dbReference type="ARBA" id="ARBA00038901"/>
    </source>
</evidence>
<dbReference type="PANTHER" id="PTHR34699">
    <property type="match status" value="1"/>
</dbReference>
<feature type="domain" description="Non-canonical purine NTP phosphatase/PRRC1" evidence="12">
    <location>
        <begin position="8"/>
        <end position="159"/>
    </location>
</feature>
<dbReference type="SUPFAM" id="SSF52972">
    <property type="entry name" value="ITPase-like"/>
    <property type="match status" value="1"/>
</dbReference>
<dbReference type="NCBIfam" id="NF002850">
    <property type="entry name" value="PRK03114.1"/>
    <property type="match status" value="1"/>
</dbReference>
<evidence type="ECO:0000256" key="10">
    <source>
        <dbReference type="ARBA" id="ARBA00048174"/>
    </source>
</evidence>
<dbReference type="GO" id="GO:0103023">
    <property type="term" value="F:ITPase activity"/>
    <property type="evidence" value="ECO:0007669"/>
    <property type="project" value="UniProtKB-EC"/>
</dbReference>
<comment type="catalytic activity">
    <reaction evidence="10">
        <text>ITP + H2O = IDP + phosphate + H(+)</text>
        <dbReference type="Rhea" id="RHEA:28330"/>
        <dbReference type="ChEBI" id="CHEBI:15377"/>
        <dbReference type="ChEBI" id="CHEBI:15378"/>
        <dbReference type="ChEBI" id="CHEBI:43474"/>
        <dbReference type="ChEBI" id="CHEBI:58280"/>
        <dbReference type="ChEBI" id="CHEBI:61402"/>
        <dbReference type="EC" id="3.6.1.73"/>
    </reaction>
</comment>
<keyword evidence="6" id="KW-0460">Magnesium</keyword>
<dbReference type="GO" id="GO:0046872">
    <property type="term" value="F:metal ion binding"/>
    <property type="evidence" value="ECO:0007669"/>
    <property type="project" value="UniProtKB-KW"/>
</dbReference>
<gene>
    <name evidence="13" type="ORF">SAMN05216352_102351</name>
</gene>
<keyword evidence="14" id="KW-1185">Reference proteome</keyword>
<comment type="cofactor">
    <cofactor evidence="1">
        <name>Mn(2+)</name>
        <dbReference type="ChEBI" id="CHEBI:29035"/>
    </cofactor>
</comment>
<evidence type="ECO:0000313" key="13">
    <source>
        <dbReference type="EMBL" id="SDH72580.1"/>
    </source>
</evidence>
<sequence>MEKVIAIGSKNNAKIQAAANVFPREEYIVKGYSVDTAVSDQPFSEEETKKGAVHRSKAALAMDAVIGIGLEGGVEPMEDGLYLCSWGALADEKGRLFTAAGAKILLPEEVAEGLYKGEELKTMMEAYTNKKGVSHNEGAVGIFSNGFISRADMFAHIVWLLYGQWKFSQKLNKS</sequence>
<keyword evidence="8" id="KW-0464">Manganese</keyword>
<accession>A0A1G8ERT3</accession>
<keyword evidence="5" id="KW-0378">Hydrolase</keyword>
<evidence type="ECO:0000313" key="14">
    <source>
        <dbReference type="Proteomes" id="UP000199017"/>
    </source>
</evidence>
<evidence type="ECO:0000256" key="6">
    <source>
        <dbReference type="ARBA" id="ARBA00022842"/>
    </source>
</evidence>
<dbReference type="OrthoDB" id="164951at2"/>
<evidence type="ECO:0000256" key="1">
    <source>
        <dbReference type="ARBA" id="ARBA00001936"/>
    </source>
</evidence>
<dbReference type="PANTHER" id="PTHR34699:SF2">
    <property type="entry name" value="NON-CANONICAL PURINE NTP PHOSPHATASE_PRRC1 DOMAIN-CONTAINING PROTEIN"/>
    <property type="match status" value="1"/>
</dbReference>
<organism evidence="13 14">
    <name type="scientific">Alteribacillus bidgolensis</name>
    <dbReference type="NCBI Taxonomy" id="930129"/>
    <lineage>
        <taxon>Bacteria</taxon>
        <taxon>Bacillati</taxon>
        <taxon>Bacillota</taxon>
        <taxon>Bacilli</taxon>
        <taxon>Bacillales</taxon>
        <taxon>Bacillaceae</taxon>
        <taxon>Alteribacillus</taxon>
    </lineage>
</organism>
<dbReference type="AlphaFoldDB" id="A0A1G8ERT3"/>
<evidence type="ECO:0000256" key="2">
    <source>
        <dbReference type="ARBA" id="ARBA00001946"/>
    </source>
</evidence>
<evidence type="ECO:0000259" key="12">
    <source>
        <dbReference type="Pfam" id="PF01931"/>
    </source>
</evidence>
<dbReference type="Proteomes" id="UP000199017">
    <property type="component" value="Unassembled WGS sequence"/>
</dbReference>
<dbReference type="InterPro" id="IPR050299">
    <property type="entry name" value="YjjX_NTPase"/>
</dbReference>
<reference evidence="13 14" key="1">
    <citation type="submission" date="2016-10" db="EMBL/GenBank/DDBJ databases">
        <authorList>
            <person name="de Groot N.N."/>
        </authorList>
    </citation>
    <scope>NUCLEOTIDE SEQUENCE [LARGE SCALE GENOMIC DNA]</scope>
    <source>
        <strain evidence="14">P4B,CCM 7963,CECT 7998,DSM 25260,IBRC-M 10614,KCTC 13821</strain>
    </source>
</reference>
<dbReference type="STRING" id="930129.SAMN05216352_102351"/>
<dbReference type="EMBL" id="FNDU01000002">
    <property type="protein sequence ID" value="SDH72580.1"/>
    <property type="molecule type" value="Genomic_DNA"/>
</dbReference>
<proteinExistence type="predicted"/>
<dbReference type="InterPro" id="IPR026533">
    <property type="entry name" value="NTPase/PRRC1"/>
</dbReference>
<comment type="catalytic activity">
    <reaction evidence="11">
        <text>XTP + H2O = XDP + phosphate + H(+)</text>
        <dbReference type="Rhea" id="RHEA:28406"/>
        <dbReference type="ChEBI" id="CHEBI:15377"/>
        <dbReference type="ChEBI" id="CHEBI:15378"/>
        <dbReference type="ChEBI" id="CHEBI:43474"/>
        <dbReference type="ChEBI" id="CHEBI:59884"/>
        <dbReference type="ChEBI" id="CHEBI:61314"/>
        <dbReference type="EC" id="3.6.1.73"/>
    </reaction>
</comment>
<evidence type="ECO:0000256" key="3">
    <source>
        <dbReference type="ARBA" id="ARBA00022723"/>
    </source>
</evidence>
<keyword evidence="4" id="KW-0547">Nucleotide-binding</keyword>
<dbReference type="Gene3D" id="3.90.950.10">
    <property type="match status" value="1"/>
</dbReference>
<comment type="cofactor">
    <cofactor evidence="2">
        <name>Mg(2+)</name>
        <dbReference type="ChEBI" id="CHEBI:18420"/>
    </cofactor>
</comment>
<evidence type="ECO:0000256" key="7">
    <source>
        <dbReference type="ARBA" id="ARBA00023080"/>
    </source>
</evidence>
<dbReference type="Pfam" id="PF01931">
    <property type="entry name" value="NTPase_I-T"/>
    <property type="match status" value="1"/>
</dbReference>
<evidence type="ECO:0000256" key="4">
    <source>
        <dbReference type="ARBA" id="ARBA00022741"/>
    </source>
</evidence>
<dbReference type="GO" id="GO:0009117">
    <property type="term" value="P:nucleotide metabolic process"/>
    <property type="evidence" value="ECO:0007669"/>
    <property type="project" value="UniProtKB-KW"/>
</dbReference>
<dbReference type="GO" id="GO:0000166">
    <property type="term" value="F:nucleotide binding"/>
    <property type="evidence" value="ECO:0007669"/>
    <property type="project" value="UniProtKB-KW"/>
</dbReference>
<evidence type="ECO:0000256" key="5">
    <source>
        <dbReference type="ARBA" id="ARBA00022801"/>
    </source>
</evidence>